<gene>
    <name evidence="3" type="ORF">Q4F19_16270</name>
</gene>
<evidence type="ECO:0000313" key="3">
    <source>
        <dbReference type="EMBL" id="MDO6415946.1"/>
    </source>
</evidence>
<feature type="transmembrane region" description="Helical" evidence="1">
    <location>
        <begin position="176"/>
        <end position="196"/>
    </location>
</feature>
<evidence type="ECO:0000259" key="2">
    <source>
        <dbReference type="Pfam" id="PF13632"/>
    </source>
</evidence>
<organism evidence="3 4">
    <name type="scientific">Sphingomonas natans</name>
    <dbReference type="NCBI Taxonomy" id="3063330"/>
    <lineage>
        <taxon>Bacteria</taxon>
        <taxon>Pseudomonadati</taxon>
        <taxon>Pseudomonadota</taxon>
        <taxon>Alphaproteobacteria</taxon>
        <taxon>Sphingomonadales</taxon>
        <taxon>Sphingomonadaceae</taxon>
        <taxon>Sphingomonas</taxon>
    </lineage>
</organism>
<dbReference type="Proteomes" id="UP001169764">
    <property type="component" value="Unassembled WGS sequence"/>
</dbReference>
<feature type="transmembrane region" description="Helical" evidence="1">
    <location>
        <begin position="149"/>
        <end position="170"/>
    </location>
</feature>
<proteinExistence type="predicted"/>
<comment type="caution">
    <text evidence="3">The sequence shown here is derived from an EMBL/GenBank/DDBJ whole genome shotgun (WGS) entry which is preliminary data.</text>
</comment>
<keyword evidence="4" id="KW-1185">Reference proteome</keyword>
<dbReference type="EMBL" id="JAUOTP010000008">
    <property type="protein sequence ID" value="MDO6415946.1"/>
    <property type="molecule type" value="Genomic_DNA"/>
</dbReference>
<protein>
    <submittedName>
        <fullName evidence="3">Glycosyltransferase family 2 protein</fullName>
    </submittedName>
</protein>
<evidence type="ECO:0000256" key="1">
    <source>
        <dbReference type="SAM" id="Phobius"/>
    </source>
</evidence>
<keyword evidence="1" id="KW-0472">Membrane</keyword>
<dbReference type="InterPro" id="IPR001173">
    <property type="entry name" value="Glyco_trans_2-like"/>
</dbReference>
<sequence>MDCPTWNPNRYYANAPFKESHQKNLGLREAIGAAVPSAGVGCAVSRAMMARIADERGGLPFAADCLTEDYELGLRVRALGGRGAFVAIPSAPGEAPVAVRAHFPETFEEAVRQKTRWIIGIALAGWDRLRWDGGVTERWMRLRDRRAPIAALVLAAAYVTPALILLGWATGAEPDWPPGVATAFRITTGLLAWRLLIRGLLVARAYGWREGLFAVPRVFIGNMIEMVAARRAVWRYTPGETPIWDKTRHRFPDSARCD</sequence>
<keyword evidence="1" id="KW-1133">Transmembrane helix</keyword>
<accession>A0ABT8YC91</accession>
<evidence type="ECO:0000313" key="4">
    <source>
        <dbReference type="Proteomes" id="UP001169764"/>
    </source>
</evidence>
<name>A0ABT8YC91_9SPHN</name>
<dbReference type="Pfam" id="PF13632">
    <property type="entry name" value="Glyco_trans_2_3"/>
    <property type="match status" value="1"/>
</dbReference>
<keyword evidence="1" id="KW-0812">Transmembrane</keyword>
<feature type="domain" description="Glycosyltransferase 2-like" evidence="2">
    <location>
        <begin position="17"/>
        <end position="168"/>
    </location>
</feature>
<reference evidence="3" key="1">
    <citation type="submission" date="2023-07" db="EMBL/GenBank/DDBJ databases">
        <authorList>
            <person name="Kim M."/>
        </authorList>
    </citation>
    <scope>NUCLEOTIDE SEQUENCE</scope>
    <source>
        <strain evidence="3">BIUV-7</strain>
    </source>
</reference>
<dbReference type="RefSeq" id="WP_303544700.1">
    <property type="nucleotide sequence ID" value="NZ_JAUOTP010000008.1"/>
</dbReference>